<keyword evidence="3" id="KW-1185">Reference proteome</keyword>
<evidence type="ECO:0000256" key="1">
    <source>
        <dbReference type="SAM" id="MobiDB-lite"/>
    </source>
</evidence>
<organism evidence="2 3">
    <name type="scientific">Halomarina rubra</name>
    <dbReference type="NCBI Taxonomy" id="2071873"/>
    <lineage>
        <taxon>Archaea</taxon>
        <taxon>Methanobacteriati</taxon>
        <taxon>Methanobacteriota</taxon>
        <taxon>Stenosarchaea group</taxon>
        <taxon>Halobacteria</taxon>
        <taxon>Halobacteriales</taxon>
        <taxon>Natronomonadaceae</taxon>
        <taxon>Halomarina</taxon>
    </lineage>
</organism>
<proteinExistence type="predicted"/>
<feature type="region of interest" description="Disordered" evidence="1">
    <location>
        <begin position="1"/>
        <end position="26"/>
    </location>
</feature>
<sequence>TSSQTSSSSSGVTMTGKDTESDERVGDEILPALAELRGVEMETESQQQKKEEAMALIQDIIDEDRELHGETATDRLARMFS</sequence>
<evidence type="ECO:0000313" key="2">
    <source>
        <dbReference type="EMBL" id="MFD1515825.1"/>
    </source>
</evidence>
<feature type="non-terminal residue" evidence="2">
    <location>
        <position position="1"/>
    </location>
</feature>
<dbReference type="RefSeq" id="WP_250875748.1">
    <property type="nucleotide sequence ID" value="NZ_JALXFV010000013.1"/>
</dbReference>
<name>A0ABD6B226_9EURY</name>
<dbReference type="Proteomes" id="UP001597187">
    <property type="component" value="Unassembled WGS sequence"/>
</dbReference>
<evidence type="ECO:0000313" key="3">
    <source>
        <dbReference type="Proteomes" id="UP001597187"/>
    </source>
</evidence>
<feature type="compositionally biased region" description="Low complexity" evidence="1">
    <location>
        <begin position="1"/>
        <end position="10"/>
    </location>
</feature>
<gene>
    <name evidence="2" type="ORF">ACFSBT_21295</name>
</gene>
<dbReference type="EMBL" id="JBHUDC010000013">
    <property type="protein sequence ID" value="MFD1515825.1"/>
    <property type="molecule type" value="Genomic_DNA"/>
</dbReference>
<dbReference type="AlphaFoldDB" id="A0ABD6B226"/>
<protein>
    <submittedName>
        <fullName evidence="2">Uncharacterized protein</fullName>
    </submittedName>
</protein>
<comment type="caution">
    <text evidence="2">The sequence shown here is derived from an EMBL/GenBank/DDBJ whole genome shotgun (WGS) entry which is preliminary data.</text>
</comment>
<reference evidence="2 3" key="1">
    <citation type="journal article" date="2019" name="Int. J. Syst. Evol. Microbiol.">
        <title>The Global Catalogue of Microorganisms (GCM) 10K type strain sequencing project: providing services to taxonomists for standard genome sequencing and annotation.</title>
        <authorList>
            <consortium name="The Broad Institute Genomics Platform"/>
            <consortium name="The Broad Institute Genome Sequencing Center for Infectious Disease"/>
            <person name="Wu L."/>
            <person name="Ma J."/>
        </authorList>
    </citation>
    <scope>NUCLEOTIDE SEQUENCE [LARGE SCALE GENOMIC DNA]</scope>
    <source>
        <strain evidence="2 3">CGMCC 1.12563</strain>
    </source>
</reference>
<feature type="compositionally biased region" description="Basic and acidic residues" evidence="1">
    <location>
        <begin position="17"/>
        <end position="26"/>
    </location>
</feature>
<accession>A0ABD6B226</accession>